<reference evidence="1 2" key="1">
    <citation type="submission" date="2024-02" db="EMBL/GenBank/DDBJ databases">
        <title>Rhodopirellula caenicola NBRC 110016.</title>
        <authorList>
            <person name="Ichikawa N."/>
            <person name="Katano-Makiyama Y."/>
            <person name="Hidaka K."/>
        </authorList>
    </citation>
    <scope>NUCLEOTIDE SEQUENCE [LARGE SCALE GENOMIC DNA]</scope>
    <source>
        <strain evidence="1 2">NBRC 110016</strain>
    </source>
</reference>
<comment type="caution">
    <text evidence="1">The sequence shown here is derived from an EMBL/GenBank/DDBJ whole genome shotgun (WGS) entry which is preliminary data.</text>
</comment>
<sequence length="227" mass="25025">MILPAFVALPACSDQQCSEHQQTGNDTEPKLSMQPRTYLKHLSDFGGFDWFVLFFEADFDEVAAAYESVAKLSLEDGRWIEPSASLFDPSGTVVELADSPWSAIFHSVGRDLPLDVGKFMAELNSRVVTYEANDTAGVVELKLHLPDGTTTRYMDATDVDAENELNDDIGMPPVSGYKSNASHSEFFREMVIPEVNLYCDGQGGFVVPREQRSSVGRVRFSKTIPGG</sequence>
<organism evidence="1 2">
    <name type="scientific">Novipirellula caenicola</name>
    <dbReference type="NCBI Taxonomy" id="1536901"/>
    <lineage>
        <taxon>Bacteria</taxon>
        <taxon>Pseudomonadati</taxon>
        <taxon>Planctomycetota</taxon>
        <taxon>Planctomycetia</taxon>
        <taxon>Pirellulales</taxon>
        <taxon>Pirellulaceae</taxon>
        <taxon>Novipirellula</taxon>
    </lineage>
</organism>
<name>A0ABP9W041_9BACT</name>
<keyword evidence="2" id="KW-1185">Reference proteome</keyword>
<proteinExistence type="predicted"/>
<dbReference type="Proteomes" id="UP001416858">
    <property type="component" value="Unassembled WGS sequence"/>
</dbReference>
<protein>
    <recommendedName>
        <fullName evidence="3">Lipoprotein</fullName>
    </recommendedName>
</protein>
<gene>
    <name evidence="1" type="ORF">Rcae01_04727</name>
</gene>
<evidence type="ECO:0008006" key="3">
    <source>
        <dbReference type="Google" id="ProtNLM"/>
    </source>
</evidence>
<evidence type="ECO:0000313" key="2">
    <source>
        <dbReference type="Proteomes" id="UP001416858"/>
    </source>
</evidence>
<dbReference type="EMBL" id="BAABRO010000012">
    <property type="protein sequence ID" value="GAA5509228.1"/>
    <property type="molecule type" value="Genomic_DNA"/>
</dbReference>
<evidence type="ECO:0000313" key="1">
    <source>
        <dbReference type="EMBL" id="GAA5509228.1"/>
    </source>
</evidence>
<accession>A0ABP9W041</accession>